<keyword evidence="4" id="KW-1185">Reference proteome</keyword>
<feature type="repeat" description="NHL" evidence="2">
    <location>
        <begin position="99"/>
        <end position="133"/>
    </location>
</feature>
<dbReference type="EMBL" id="JAKMXF010000308">
    <property type="protein sequence ID" value="KAI6651046.1"/>
    <property type="molecule type" value="Genomic_DNA"/>
</dbReference>
<comment type="caution">
    <text evidence="3">The sequence shown here is derived from an EMBL/GenBank/DDBJ whole genome shotgun (WGS) entry which is preliminary data.</text>
</comment>
<reference evidence="3 4" key="1">
    <citation type="journal article" date="2023" name="BMC Biol.">
        <title>The compact genome of the sponge Oopsacas minuta (Hexactinellida) is lacking key metazoan core genes.</title>
        <authorList>
            <person name="Santini S."/>
            <person name="Schenkelaars Q."/>
            <person name="Jourda C."/>
            <person name="Duchesne M."/>
            <person name="Belahbib H."/>
            <person name="Rocher C."/>
            <person name="Selva M."/>
            <person name="Riesgo A."/>
            <person name="Vervoort M."/>
            <person name="Leys S.P."/>
            <person name="Kodjabachian L."/>
            <person name="Le Bivic A."/>
            <person name="Borchiellini C."/>
            <person name="Claverie J.M."/>
            <person name="Renard E."/>
        </authorList>
    </citation>
    <scope>NUCLEOTIDE SEQUENCE [LARGE SCALE GENOMIC DNA]</scope>
    <source>
        <strain evidence="3">SPO-2</strain>
    </source>
</reference>
<protein>
    <submittedName>
        <fullName evidence="3">Uncharacterized protein</fullName>
    </submittedName>
</protein>
<dbReference type="SUPFAM" id="SSF63825">
    <property type="entry name" value="YWTD domain"/>
    <property type="match status" value="1"/>
</dbReference>
<sequence>MNSDTLTNNELKDTLDGVISLINKKITELTAGTDSSIEFKWNNQFEIDIEQLGSIKLNGQTNISPTRTFPPQVKFVVPDYKAKQLPPAYCCNNSDKIAPGELNCPKGISVHYQTGSIYIADYYNNRVQVFSSNGDYLSMFSEKMKQPIGICIFQYKVFVTQYSSHCINKYELEGKLIKSVGSYGNGEAQLSYPHGLDVSDRNSNVYVCDCNNNRIQILTKEIKFHSMLGIDLFKYPRDVKVIRDRVLVLDGSDPCMFVFNSDHVVSNRLITRVVGK</sequence>
<dbReference type="Proteomes" id="UP001165289">
    <property type="component" value="Unassembled WGS sequence"/>
</dbReference>
<dbReference type="Pfam" id="PF01436">
    <property type="entry name" value="NHL"/>
    <property type="match status" value="2"/>
</dbReference>
<dbReference type="InterPro" id="IPR001258">
    <property type="entry name" value="NHL_repeat"/>
</dbReference>
<evidence type="ECO:0000313" key="3">
    <source>
        <dbReference type="EMBL" id="KAI6651046.1"/>
    </source>
</evidence>
<dbReference type="GO" id="GO:0043161">
    <property type="term" value="P:proteasome-mediated ubiquitin-dependent protein catabolic process"/>
    <property type="evidence" value="ECO:0007669"/>
    <property type="project" value="TreeGrafter"/>
</dbReference>
<dbReference type="GO" id="GO:0061630">
    <property type="term" value="F:ubiquitin protein ligase activity"/>
    <property type="evidence" value="ECO:0007669"/>
    <property type="project" value="TreeGrafter"/>
</dbReference>
<evidence type="ECO:0000256" key="1">
    <source>
        <dbReference type="ARBA" id="ARBA00022737"/>
    </source>
</evidence>
<dbReference type="InterPro" id="IPR011042">
    <property type="entry name" value="6-blade_b-propeller_TolB-like"/>
</dbReference>
<dbReference type="PANTHER" id="PTHR24104:SF25">
    <property type="entry name" value="PROTEIN LIN-41"/>
    <property type="match status" value="1"/>
</dbReference>
<dbReference type="AlphaFoldDB" id="A0AAV7JQQ2"/>
<evidence type="ECO:0000313" key="4">
    <source>
        <dbReference type="Proteomes" id="UP001165289"/>
    </source>
</evidence>
<name>A0AAV7JQQ2_9METZ</name>
<dbReference type="GO" id="GO:0008270">
    <property type="term" value="F:zinc ion binding"/>
    <property type="evidence" value="ECO:0007669"/>
    <property type="project" value="UniProtKB-KW"/>
</dbReference>
<gene>
    <name evidence="3" type="ORF">LOD99_5623</name>
</gene>
<organism evidence="3 4">
    <name type="scientific">Oopsacas minuta</name>
    <dbReference type="NCBI Taxonomy" id="111878"/>
    <lineage>
        <taxon>Eukaryota</taxon>
        <taxon>Metazoa</taxon>
        <taxon>Porifera</taxon>
        <taxon>Hexactinellida</taxon>
        <taxon>Hexasterophora</taxon>
        <taxon>Lyssacinosida</taxon>
        <taxon>Leucopsacidae</taxon>
        <taxon>Oopsacas</taxon>
    </lineage>
</organism>
<evidence type="ECO:0000256" key="2">
    <source>
        <dbReference type="PROSITE-ProRule" id="PRU00504"/>
    </source>
</evidence>
<dbReference type="InterPro" id="IPR050952">
    <property type="entry name" value="TRIM-NHL_E3_ligases"/>
</dbReference>
<accession>A0AAV7JQQ2</accession>
<dbReference type="CDD" id="cd05819">
    <property type="entry name" value="NHL"/>
    <property type="match status" value="1"/>
</dbReference>
<dbReference type="GO" id="GO:0000209">
    <property type="term" value="P:protein polyubiquitination"/>
    <property type="evidence" value="ECO:0007669"/>
    <property type="project" value="TreeGrafter"/>
</dbReference>
<keyword evidence="1" id="KW-0677">Repeat</keyword>
<proteinExistence type="predicted"/>
<dbReference type="PROSITE" id="PS51125">
    <property type="entry name" value="NHL"/>
    <property type="match status" value="2"/>
</dbReference>
<dbReference type="PANTHER" id="PTHR24104">
    <property type="entry name" value="E3 UBIQUITIN-PROTEIN LIGASE NHLRC1-RELATED"/>
    <property type="match status" value="1"/>
</dbReference>
<feature type="repeat" description="NHL" evidence="2">
    <location>
        <begin position="177"/>
        <end position="221"/>
    </location>
</feature>
<dbReference type="Gene3D" id="2.120.10.30">
    <property type="entry name" value="TolB, C-terminal domain"/>
    <property type="match status" value="1"/>
</dbReference>